<proteinExistence type="predicted"/>
<protein>
    <submittedName>
        <fullName evidence="2">Uncharacterized protein</fullName>
    </submittedName>
</protein>
<accession>A0A2P8PX43</accession>
<name>A0A2P8PX43_9ACTN</name>
<gene>
    <name evidence="2" type="ORF">C6Y14_35995</name>
</gene>
<evidence type="ECO:0000313" key="3">
    <source>
        <dbReference type="Proteomes" id="UP000240429"/>
    </source>
</evidence>
<dbReference type="AlphaFoldDB" id="A0A2P8PX43"/>
<organism evidence="2 3">
    <name type="scientific">Streptomyces dioscori</name>
    <dbReference type="NCBI Taxonomy" id="2109333"/>
    <lineage>
        <taxon>Bacteria</taxon>
        <taxon>Bacillati</taxon>
        <taxon>Actinomycetota</taxon>
        <taxon>Actinomycetes</taxon>
        <taxon>Kitasatosporales</taxon>
        <taxon>Streptomycetaceae</taxon>
        <taxon>Streptomyces</taxon>
        <taxon>Streptomyces aurantiacus group</taxon>
    </lineage>
</organism>
<feature type="compositionally biased region" description="Basic and acidic residues" evidence="1">
    <location>
        <begin position="1"/>
        <end position="18"/>
    </location>
</feature>
<dbReference type="EMBL" id="PYBJ01000029">
    <property type="protein sequence ID" value="PSM38554.1"/>
    <property type="molecule type" value="Genomic_DNA"/>
</dbReference>
<evidence type="ECO:0000256" key="1">
    <source>
        <dbReference type="SAM" id="MobiDB-lite"/>
    </source>
</evidence>
<comment type="caution">
    <text evidence="2">The sequence shown here is derived from an EMBL/GenBank/DDBJ whole genome shotgun (WGS) entry which is preliminary data.</text>
</comment>
<sequence>MPHGGHVDYVHDGHHDPSPPRPSRPSRGVRGRPPAHRAAPRRRSRFVCPLDGIPTGRHHVGEP</sequence>
<reference evidence="2 3" key="1">
    <citation type="submission" date="2018-03" db="EMBL/GenBank/DDBJ databases">
        <title>Streptomyces dioscori sp. nov., a novel endophytic actinobacterium isolated from bulbil of Dioscorea bulbifera L.</title>
        <authorList>
            <person name="Zhikuan W."/>
        </authorList>
    </citation>
    <scope>NUCLEOTIDE SEQUENCE [LARGE SCALE GENOMIC DNA]</scope>
    <source>
        <strain evidence="2 3">A217</strain>
    </source>
</reference>
<keyword evidence="3" id="KW-1185">Reference proteome</keyword>
<feature type="region of interest" description="Disordered" evidence="1">
    <location>
        <begin position="1"/>
        <end position="63"/>
    </location>
</feature>
<evidence type="ECO:0000313" key="2">
    <source>
        <dbReference type="EMBL" id="PSM38554.1"/>
    </source>
</evidence>
<dbReference type="Proteomes" id="UP000240429">
    <property type="component" value="Unassembled WGS sequence"/>
</dbReference>
<feature type="compositionally biased region" description="Basic residues" evidence="1">
    <location>
        <begin position="27"/>
        <end position="45"/>
    </location>
</feature>